<proteinExistence type="predicted"/>
<dbReference type="EMBL" id="SISK01000013">
    <property type="protein sequence ID" value="TBN37468.1"/>
    <property type="molecule type" value="Genomic_DNA"/>
</dbReference>
<dbReference type="InterPro" id="IPR001387">
    <property type="entry name" value="Cro/C1-type_HTH"/>
</dbReference>
<organism evidence="2 3">
    <name type="scientific">Paracoccus subflavus</name>
    <dbReference type="NCBI Taxonomy" id="2528244"/>
    <lineage>
        <taxon>Bacteria</taxon>
        <taxon>Pseudomonadati</taxon>
        <taxon>Pseudomonadota</taxon>
        <taxon>Alphaproteobacteria</taxon>
        <taxon>Rhodobacterales</taxon>
        <taxon>Paracoccaceae</taxon>
        <taxon>Paracoccus</taxon>
    </lineage>
</organism>
<sequence>MMPYPYANSPAAIFIRRQTELLAHKKSQREIAHEAGFMNPNLISMFKTGASKIPLDRVPSLARSLEVDPAFLMQLALEQAVGKTASVALLEVFGTPTTVNERAWLLEIRDASDHTDPKLTARSRTVLRSIFSR</sequence>
<keyword evidence="3" id="KW-1185">Reference proteome</keyword>
<reference evidence="2 3" key="1">
    <citation type="submission" date="2019-02" db="EMBL/GenBank/DDBJ databases">
        <title>Paracoccus subflavus sp. nov., isolated from marine sediment of the Pacific Ocean.</title>
        <authorList>
            <person name="Zhang G."/>
        </authorList>
    </citation>
    <scope>NUCLEOTIDE SEQUENCE [LARGE SCALE GENOMIC DNA]</scope>
    <source>
        <strain evidence="2 3">GY0581</strain>
    </source>
</reference>
<accession>A0A4Q9FXJ9</accession>
<feature type="domain" description="HTH cro/C1-type" evidence="1">
    <location>
        <begin position="23"/>
        <end position="72"/>
    </location>
</feature>
<protein>
    <submittedName>
        <fullName evidence="2">XRE family transcriptional regulator</fullName>
    </submittedName>
</protein>
<dbReference type="Gene3D" id="1.10.260.40">
    <property type="entry name" value="lambda repressor-like DNA-binding domains"/>
    <property type="match status" value="1"/>
</dbReference>
<dbReference type="SUPFAM" id="SSF47413">
    <property type="entry name" value="lambda repressor-like DNA-binding domains"/>
    <property type="match status" value="1"/>
</dbReference>
<dbReference type="OrthoDB" id="7859023at2"/>
<dbReference type="Proteomes" id="UP000293520">
    <property type="component" value="Unassembled WGS sequence"/>
</dbReference>
<evidence type="ECO:0000259" key="1">
    <source>
        <dbReference type="PROSITE" id="PS50943"/>
    </source>
</evidence>
<dbReference type="GO" id="GO:0003677">
    <property type="term" value="F:DNA binding"/>
    <property type="evidence" value="ECO:0007669"/>
    <property type="project" value="InterPro"/>
</dbReference>
<gene>
    <name evidence="2" type="ORF">EYE42_14120</name>
</gene>
<evidence type="ECO:0000313" key="3">
    <source>
        <dbReference type="Proteomes" id="UP000293520"/>
    </source>
</evidence>
<name>A0A4Q9FXJ9_9RHOB</name>
<evidence type="ECO:0000313" key="2">
    <source>
        <dbReference type="EMBL" id="TBN37468.1"/>
    </source>
</evidence>
<dbReference type="InterPro" id="IPR010982">
    <property type="entry name" value="Lambda_DNA-bd_dom_sf"/>
</dbReference>
<comment type="caution">
    <text evidence="2">The sequence shown here is derived from an EMBL/GenBank/DDBJ whole genome shotgun (WGS) entry which is preliminary data.</text>
</comment>
<dbReference type="AlphaFoldDB" id="A0A4Q9FXJ9"/>
<dbReference type="PROSITE" id="PS50943">
    <property type="entry name" value="HTH_CROC1"/>
    <property type="match status" value="1"/>
</dbReference>